<dbReference type="InterPro" id="IPR036116">
    <property type="entry name" value="FN3_sf"/>
</dbReference>
<dbReference type="PROSITE" id="PS50853">
    <property type="entry name" value="FN3"/>
    <property type="match status" value="1"/>
</dbReference>
<feature type="region of interest" description="Disordered" evidence="1">
    <location>
        <begin position="188"/>
        <end position="210"/>
    </location>
</feature>
<dbReference type="CDD" id="cd00063">
    <property type="entry name" value="FN3"/>
    <property type="match status" value="3"/>
</dbReference>
<feature type="region of interest" description="Disordered" evidence="1">
    <location>
        <begin position="1"/>
        <end position="20"/>
    </location>
</feature>
<feature type="non-terminal residue" evidence="3">
    <location>
        <position position="1"/>
    </location>
</feature>
<dbReference type="InterPro" id="IPR003961">
    <property type="entry name" value="FN3_dom"/>
</dbReference>
<evidence type="ECO:0000313" key="3">
    <source>
        <dbReference type="EMBL" id="GAI16523.1"/>
    </source>
</evidence>
<sequence>GNSNEAGATATDVAPAAPTGLVATPGVEQVSLDWNDNTEGDLDGYNVHRSETMGGPYTQLNGSLVATSNYTDTGVTELDTYYYVVTAVDLGTNESGNSNEATATADWAPVAPTGLVATPGDKQVSLGWNDNTEGDLDGYNVHRSQTTGGPYSQINGSLVATSNYTDSGLTGGVTYYYVVTAVDNGANESGNSNEASATPTDPPPAAPTGLVATPGVKQVSLGWNDNTEGDLDGYNVHRSETMGGPYTQVNGSVVVTSDYTDTELTGGVTYYYVVTAVDLGSNESGYSNEDSATP</sequence>
<name>X1LBS5_9ZZZZ</name>
<reference evidence="3" key="1">
    <citation type="journal article" date="2014" name="Front. Microbiol.">
        <title>High frequency of phylogenetically diverse reductive dehalogenase-homologous genes in deep subseafloor sedimentary metagenomes.</title>
        <authorList>
            <person name="Kawai M."/>
            <person name="Futagami T."/>
            <person name="Toyoda A."/>
            <person name="Takaki Y."/>
            <person name="Nishi S."/>
            <person name="Hori S."/>
            <person name="Arai W."/>
            <person name="Tsubouchi T."/>
            <person name="Morono Y."/>
            <person name="Uchiyama I."/>
            <person name="Ito T."/>
            <person name="Fujiyama A."/>
            <person name="Inagaki F."/>
            <person name="Takami H."/>
        </authorList>
    </citation>
    <scope>NUCLEOTIDE SEQUENCE</scope>
    <source>
        <strain evidence="3">Expedition CK06-06</strain>
    </source>
</reference>
<dbReference type="InterPro" id="IPR053171">
    <property type="entry name" value="Viral_Tip_Attach_Protein"/>
</dbReference>
<comment type="caution">
    <text evidence="3">The sequence shown here is derived from an EMBL/GenBank/DDBJ whole genome shotgun (WGS) entry which is preliminary data.</text>
</comment>
<dbReference type="PANTHER" id="PTHR36251:SF2">
    <property type="entry name" value="GIFSY-2 PROPHAGE HOST SPECIFICITY PROTEIN J, PHAGE LAMBDA"/>
    <property type="match status" value="1"/>
</dbReference>
<proteinExistence type="predicted"/>
<organism evidence="3">
    <name type="scientific">marine sediment metagenome</name>
    <dbReference type="NCBI Taxonomy" id="412755"/>
    <lineage>
        <taxon>unclassified sequences</taxon>
        <taxon>metagenomes</taxon>
        <taxon>ecological metagenomes</taxon>
    </lineage>
</organism>
<dbReference type="SMART" id="SM00060">
    <property type="entry name" value="FN3"/>
    <property type="match status" value="3"/>
</dbReference>
<evidence type="ECO:0000256" key="1">
    <source>
        <dbReference type="SAM" id="MobiDB-lite"/>
    </source>
</evidence>
<feature type="domain" description="Fibronectin type-III" evidence="2">
    <location>
        <begin position="108"/>
        <end position="203"/>
    </location>
</feature>
<evidence type="ECO:0000259" key="2">
    <source>
        <dbReference type="PROSITE" id="PS50853"/>
    </source>
</evidence>
<dbReference type="AlphaFoldDB" id="X1LBS5"/>
<dbReference type="SUPFAM" id="SSF49265">
    <property type="entry name" value="Fibronectin type III"/>
    <property type="match status" value="3"/>
</dbReference>
<dbReference type="Gene3D" id="2.60.40.10">
    <property type="entry name" value="Immunoglobulins"/>
    <property type="match status" value="3"/>
</dbReference>
<dbReference type="PANTHER" id="PTHR36251">
    <property type="entry name" value="FELS-1 PROPHAGE HOST SPECIFICITY PROTEIN-RELATED"/>
    <property type="match status" value="1"/>
</dbReference>
<feature type="non-terminal residue" evidence="3">
    <location>
        <position position="294"/>
    </location>
</feature>
<dbReference type="EMBL" id="BARV01004220">
    <property type="protein sequence ID" value="GAI16523.1"/>
    <property type="molecule type" value="Genomic_DNA"/>
</dbReference>
<dbReference type="InterPro" id="IPR013783">
    <property type="entry name" value="Ig-like_fold"/>
</dbReference>
<gene>
    <name evidence="3" type="ORF">S06H3_09523</name>
</gene>
<protein>
    <recommendedName>
        <fullName evidence="2">Fibronectin type-III domain-containing protein</fullName>
    </recommendedName>
</protein>
<accession>X1LBS5</accession>